<dbReference type="AlphaFoldDB" id="A0A7Y3V8Y4"/>
<dbReference type="PROSITE" id="PS51109">
    <property type="entry name" value="G5"/>
    <property type="match status" value="1"/>
</dbReference>
<evidence type="ECO:0000313" key="4">
    <source>
        <dbReference type="EMBL" id="NOH16094.1"/>
    </source>
</evidence>
<name>A0A7Y3V8Y4_CLOCO</name>
<dbReference type="SMART" id="SM01208">
    <property type="entry name" value="G5"/>
    <property type="match status" value="1"/>
</dbReference>
<reference evidence="4 5" key="1">
    <citation type="submission" date="2020-05" db="EMBL/GenBank/DDBJ databases">
        <title>Draft genome sequence of Clostridium cochlearium strain AGROS13 isolated from a sheep dairy farm in New Zealand.</title>
        <authorList>
            <person name="Gupta T.B."/>
            <person name="Jauregui R."/>
            <person name="Risson A.N."/>
            <person name="Brightwell G."/>
            <person name="Maclean P."/>
        </authorList>
    </citation>
    <scope>NUCLEOTIDE SEQUENCE [LARGE SCALE GENOMIC DNA]</scope>
    <source>
        <strain evidence="4 5">AGROS13</strain>
    </source>
</reference>
<evidence type="ECO:0000313" key="5">
    <source>
        <dbReference type="Proteomes" id="UP000528432"/>
    </source>
</evidence>
<dbReference type="RefSeq" id="WP_171303371.1">
    <property type="nucleotide sequence ID" value="NZ_JABFIF010000011.1"/>
</dbReference>
<organism evidence="4 5">
    <name type="scientific">Clostridium cochlearium</name>
    <dbReference type="NCBI Taxonomy" id="1494"/>
    <lineage>
        <taxon>Bacteria</taxon>
        <taxon>Bacillati</taxon>
        <taxon>Bacillota</taxon>
        <taxon>Clostridia</taxon>
        <taxon>Eubacteriales</taxon>
        <taxon>Clostridiaceae</taxon>
        <taxon>Clostridium</taxon>
    </lineage>
</organism>
<gene>
    <name evidence="4" type="ORF">HMJ28_06810</name>
</gene>
<proteinExistence type="predicted"/>
<evidence type="ECO:0000256" key="1">
    <source>
        <dbReference type="ARBA" id="ARBA00022729"/>
    </source>
</evidence>
<dbReference type="InterPro" id="IPR052913">
    <property type="entry name" value="Glycopeptide_resist_protein"/>
</dbReference>
<evidence type="ECO:0000259" key="3">
    <source>
        <dbReference type="PROSITE" id="PS51109"/>
    </source>
</evidence>
<dbReference type="PANTHER" id="PTHR35788">
    <property type="entry name" value="EXPORTED PROTEIN-RELATED"/>
    <property type="match status" value="1"/>
</dbReference>
<dbReference type="Proteomes" id="UP000528432">
    <property type="component" value="Unassembled WGS sequence"/>
</dbReference>
<dbReference type="Gene3D" id="2.20.230.10">
    <property type="entry name" value="Resuscitation-promoting factor rpfb"/>
    <property type="match status" value="1"/>
</dbReference>
<dbReference type="InterPro" id="IPR022029">
    <property type="entry name" value="YoaR-like_PG-bd"/>
</dbReference>
<sequence>MKKVSIWNKLIFILIFFSLGFYIFLIYTTKNLQDKIYPGVSINNIDLSGKTKKEAIDIIKKDLSNNLKGAFKLKDSNKTYVISFKDLNLKYDLNSTVEEALSYGKNFSSLKKFSILMNSKPVKMYSKVLYDKNKLDSSINSIEKEINKNPVNAKINGITNGILSFTPGTQGRKLNKEELLKEINNKFKNLQDPNSIIEIKVKVDNYNPKINDETLKKINSLVSSFSTTYKNSSEERKSNIRLATSSINGTLLLPGDTFSFNKIVGNPTIERGYKKSNIIVNNKVEKGIGGGLCQVSTTLYNSIIRINIKAVERKNHSIIPSYVEPGLDATVSYGSIDYKFKNTLSYPIYIEGIANNEKITFNIYSNSSLNKIKYDLVSEIHNKIPFKTVYEEDPSLPLNSQKVLQSGSFGCTANVFLVSYKDGKKISKELIYKDIYNPGNKIVKIKKL</sequence>
<protein>
    <recommendedName>
        <fullName evidence="3">G5 domain-containing protein</fullName>
    </recommendedName>
</protein>
<keyword evidence="2" id="KW-0472">Membrane</keyword>
<keyword evidence="2" id="KW-0812">Transmembrane</keyword>
<dbReference type="Pfam" id="PF12229">
    <property type="entry name" value="PG_binding_4"/>
    <property type="match status" value="1"/>
</dbReference>
<keyword evidence="1" id="KW-0732">Signal</keyword>
<dbReference type="PANTHER" id="PTHR35788:SF1">
    <property type="entry name" value="EXPORTED PROTEIN"/>
    <property type="match status" value="1"/>
</dbReference>
<accession>A0A7Y3V8Y4</accession>
<feature type="domain" description="G5" evidence="3">
    <location>
        <begin position="369"/>
        <end position="448"/>
    </location>
</feature>
<dbReference type="Pfam" id="PF07501">
    <property type="entry name" value="G5"/>
    <property type="match status" value="1"/>
</dbReference>
<feature type="transmembrane region" description="Helical" evidence="2">
    <location>
        <begin position="6"/>
        <end position="27"/>
    </location>
</feature>
<keyword evidence="2" id="KW-1133">Transmembrane helix</keyword>
<evidence type="ECO:0000256" key="2">
    <source>
        <dbReference type="SAM" id="Phobius"/>
    </source>
</evidence>
<comment type="caution">
    <text evidence="4">The sequence shown here is derived from an EMBL/GenBank/DDBJ whole genome shotgun (WGS) entry which is preliminary data.</text>
</comment>
<dbReference type="Pfam" id="PF04294">
    <property type="entry name" value="VanW"/>
    <property type="match status" value="1"/>
</dbReference>
<dbReference type="EMBL" id="JABFIF010000011">
    <property type="protein sequence ID" value="NOH16094.1"/>
    <property type="molecule type" value="Genomic_DNA"/>
</dbReference>
<dbReference type="InterPro" id="IPR007391">
    <property type="entry name" value="Vancomycin_resist_VanW"/>
</dbReference>
<dbReference type="InterPro" id="IPR011098">
    <property type="entry name" value="G5_dom"/>
</dbReference>